<dbReference type="AlphaFoldDB" id="A0A9P7HG19"/>
<proteinExistence type="predicted"/>
<organism evidence="3 4">
    <name type="scientific">Fusarium xylarioides</name>
    <dbReference type="NCBI Taxonomy" id="221167"/>
    <lineage>
        <taxon>Eukaryota</taxon>
        <taxon>Fungi</taxon>
        <taxon>Dikarya</taxon>
        <taxon>Ascomycota</taxon>
        <taxon>Pezizomycotina</taxon>
        <taxon>Sordariomycetes</taxon>
        <taxon>Hypocreomycetidae</taxon>
        <taxon>Hypocreales</taxon>
        <taxon>Nectriaceae</taxon>
        <taxon>Fusarium</taxon>
        <taxon>Fusarium fujikuroi species complex</taxon>
    </lineage>
</organism>
<sequence>MTGAGTSEHIPPISPLDDRDEFWVSEYKETPINKTPENAFSQVGIFEQRTTSDIDIIGDLDPYLGSPAMYSTESLDLASAAKSSLALLGVVPSNSSTLNKDSPTTTEPSVFTILGDTDLGSSGSPLCDMPIFDSVSPCATTNTTPSPITSRGKKRRIKLLTPAHPSEPADDIESTLAPKKCRITLKVKPRNVSEKEHVGGDITPVQGRETQAEIEKVIKTRIVLKTGSCQSYSHRPTTLNTSLSGTTSSRSKWALEEDETIRRMKHDDCSWIEIQRALPHRSLGSMQVRYSTKLK</sequence>
<keyword evidence="4" id="KW-1185">Reference proteome</keyword>
<protein>
    <recommendedName>
        <fullName evidence="2">Myb-like domain-containing protein</fullName>
    </recommendedName>
</protein>
<evidence type="ECO:0000313" key="4">
    <source>
        <dbReference type="Proteomes" id="UP000750502"/>
    </source>
</evidence>
<feature type="domain" description="Myb-like" evidence="2">
    <location>
        <begin position="245"/>
        <end position="294"/>
    </location>
</feature>
<dbReference type="OrthoDB" id="5153959at2759"/>
<gene>
    <name evidence="3" type="ORF">H9Q72_012935</name>
</gene>
<dbReference type="EMBL" id="JADFTT010000735">
    <property type="protein sequence ID" value="KAG5758936.1"/>
    <property type="molecule type" value="Genomic_DNA"/>
</dbReference>
<evidence type="ECO:0000259" key="2">
    <source>
        <dbReference type="PROSITE" id="PS50090"/>
    </source>
</evidence>
<name>A0A9P7HG19_9HYPO</name>
<reference evidence="3" key="2">
    <citation type="submission" date="2020-10" db="EMBL/GenBank/DDBJ databases">
        <authorList>
            <person name="Peck L.D."/>
            <person name="Nowell R.W."/>
            <person name="Flood J."/>
            <person name="Ryan M.J."/>
            <person name="Barraclough T.G."/>
        </authorList>
    </citation>
    <scope>NUCLEOTIDE SEQUENCE</scope>
    <source>
        <strain evidence="3">IMI 127659i</strain>
    </source>
</reference>
<comment type="caution">
    <text evidence="3">The sequence shown here is derived from an EMBL/GenBank/DDBJ whole genome shotgun (WGS) entry which is preliminary data.</text>
</comment>
<dbReference type="PROSITE" id="PS50090">
    <property type="entry name" value="MYB_LIKE"/>
    <property type="match status" value="1"/>
</dbReference>
<dbReference type="InterPro" id="IPR001005">
    <property type="entry name" value="SANT/Myb"/>
</dbReference>
<evidence type="ECO:0000313" key="3">
    <source>
        <dbReference type="EMBL" id="KAG5758936.1"/>
    </source>
</evidence>
<accession>A0A9P7HG19</accession>
<evidence type="ECO:0000256" key="1">
    <source>
        <dbReference type="SAM" id="MobiDB-lite"/>
    </source>
</evidence>
<dbReference type="Proteomes" id="UP000750502">
    <property type="component" value="Unassembled WGS sequence"/>
</dbReference>
<feature type="region of interest" description="Disordered" evidence="1">
    <location>
        <begin position="1"/>
        <end position="20"/>
    </location>
</feature>
<reference evidence="3" key="1">
    <citation type="journal article" date="2020" name="bioRxiv">
        <title>Historical genomics reveals the evolutionary mechanisms behind multiple outbreaks of the host-specific coffee wilt pathogen Fusarium xylarioides.</title>
        <authorList>
            <person name="Peck D."/>
            <person name="Nowell R.W."/>
            <person name="Flood J."/>
            <person name="Ryan M.J."/>
            <person name="Barraclough T.G."/>
        </authorList>
    </citation>
    <scope>NUCLEOTIDE SEQUENCE</scope>
    <source>
        <strain evidence="3">IMI 127659i</strain>
    </source>
</reference>